<dbReference type="InterPro" id="IPR003439">
    <property type="entry name" value="ABC_transporter-like_ATP-bd"/>
</dbReference>
<name>A0A1W9YZK4_MYCBA</name>
<keyword evidence="1" id="KW-0813">Transport</keyword>
<dbReference type="InterPro" id="IPR027417">
    <property type="entry name" value="P-loop_NTPase"/>
</dbReference>
<keyword evidence="6" id="KW-1185">Reference proteome</keyword>
<gene>
    <name evidence="5" type="ORF">BST17_09065</name>
</gene>
<dbReference type="EMBL" id="MVHJ01000006">
    <property type="protein sequence ID" value="ORA05352.1"/>
    <property type="molecule type" value="Genomic_DNA"/>
</dbReference>
<dbReference type="STRING" id="564198.BST17_09065"/>
<dbReference type="OrthoDB" id="8773773at2"/>
<dbReference type="InterPro" id="IPR003593">
    <property type="entry name" value="AAA+_ATPase"/>
</dbReference>
<dbReference type="CDD" id="cd03293">
    <property type="entry name" value="ABC_NrtD_SsuB_transporters"/>
    <property type="match status" value="1"/>
</dbReference>
<feature type="domain" description="ABC transporter" evidence="4">
    <location>
        <begin position="10"/>
        <end position="237"/>
    </location>
</feature>
<sequence>MTDTNTGTEVEVHGVDRHFGEVRALATTNLTLTASSFTALVGPSGCGKSTLLDIIGGLQTPSSGHVTFNGAKQSGPRRQTGIVFQEAAVLPWRTVLDNAAFALETQGVPKRERQRIAEDTLRRVGLSHFADAYPHQLSGGMRQRTAIARVLSTQPDLILADEPFGALDEQTRTVLGLELLKVARDSKTTVLFVTHSISEAVLLSDRVLVMSARPGTILDDFQVDLPAERSPDLLGSPEAARLIELVWQKIRGEAERAMAEQAVRT</sequence>
<dbReference type="PANTHER" id="PTHR42788:SF13">
    <property type="entry name" value="ALIPHATIC SULFONATES IMPORT ATP-BINDING PROTEIN SSUB"/>
    <property type="match status" value="1"/>
</dbReference>
<evidence type="ECO:0000256" key="2">
    <source>
        <dbReference type="ARBA" id="ARBA00022741"/>
    </source>
</evidence>
<comment type="caution">
    <text evidence="5">The sequence shown here is derived from an EMBL/GenBank/DDBJ whole genome shotgun (WGS) entry which is preliminary data.</text>
</comment>
<proteinExistence type="predicted"/>
<dbReference type="GO" id="GO:0005524">
    <property type="term" value="F:ATP binding"/>
    <property type="evidence" value="ECO:0007669"/>
    <property type="project" value="UniProtKB-KW"/>
</dbReference>
<dbReference type="Pfam" id="PF00005">
    <property type="entry name" value="ABC_tran"/>
    <property type="match status" value="1"/>
</dbReference>
<dbReference type="SMART" id="SM00382">
    <property type="entry name" value="AAA"/>
    <property type="match status" value="1"/>
</dbReference>
<dbReference type="RefSeq" id="WP_083057264.1">
    <property type="nucleotide sequence ID" value="NZ_JACKVM010000014.1"/>
</dbReference>
<dbReference type="Proteomes" id="UP000192366">
    <property type="component" value="Unassembled WGS sequence"/>
</dbReference>
<keyword evidence="3 5" id="KW-0067">ATP-binding</keyword>
<reference evidence="5 6" key="1">
    <citation type="submission" date="2017-02" db="EMBL/GenBank/DDBJ databases">
        <title>The new phylogeny of genus Mycobacterium.</title>
        <authorList>
            <person name="Tortoli E."/>
            <person name="Trovato A."/>
            <person name="Cirillo D.M."/>
        </authorList>
    </citation>
    <scope>NUCLEOTIDE SEQUENCE [LARGE SCALE GENOMIC DNA]</scope>
    <source>
        <strain evidence="5 6">DSM 45578</strain>
    </source>
</reference>
<dbReference type="AlphaFoldDB" id="A0A1W9YZK4"/>
<keyword evidence="2" id="KW-0547">Nucleotide-binding</keyword>
<evidence type="ECO:0000259" key="4">
    <source>
        <dbReference type="PROSITE" id="PS50893"/>
    </source>
</evidence>
<dbReference type="InterPro" id="IPR050166">
    <property type="entry name" value="ABC_transporter_ATP-bind"/>
</dbReference>
<organism evidence="5 6">
    <name type="scientific">Mycolicibacterium bacteremicum</name>
    <name type="common">Mycobacterium bacteremicum</name>
    <dbReference type="NCBI Taxonomy" id="564198"/>
    <lineage>
        <taxon>Bacteria</taxon>
        <taxon>Bacillati</taxon>
        <taxon>Actinomycetota</taxon>
        <taxon>Actinomycetes</taxon>
        <taxon>Mycobacteriales</taxon>
        <taxon>Mycobacteriaceae</taxon>
        <taxon>Mycolicibacterium</taxon>
    </lineage>
</organism>
<accession>A0A1W9YZK4</accession>
<evidence type="ECO:0000313" key="6">
    <source>
        <dbReference type="Proteomes" id="UP000192366"/>
    </source>
</evidence>
<dbReference type="GO" id="GO:0016887">
    <property type="term" value="F:ATP hydrolysis activity"/>
    <property type="evidence" value="ECO:0007669"/>
    <property type="project" value="InterPro"/>
</dbReference>
<dbReference type="Gene3D" id="3.40.50.300">
    <property type="entry name" value="P-loop containing nucleotide triphosphate hydrolases"/>
    <property type="match status" value="1"/>
</dbReference>
<protein>
    <submittedName>
        <fullName evidence="5">Nitrate ABC transporter ATP-binding protein</fullName>
    </submittedName>
</protein>
<dbReference type="SUPFAM" id="SSF52540">
    <property type="entry name" value="P-loop containing nucleoside triphosphate hydrolases"/>
    <property type="match status" value="1"/>
</dbReference>
<evidence type="ECO:0000313" key="5">
    <source>
        <dbReference type="EMBL" id="ORA05352.1"/>
    </source>
</evidence>
<dbReference type="PANTHER" id="PTHR42788">
    <property type="entry name" value="TAURINE IMPORT ATP-BINDING PROTEIN-RELATED"/>
    <property type="match status" value="1"/>
</dbReference>
<evidence type="ECO:0000256" key="3">
    <source>
        <dbReference type="ARBA" id="ARBA00022840"/>
    </source>
</evidence>
<dbReference type="PROSITE" id="PS50893">
    <property type="entry name" value="ABC_TRANSPORTER_2"/>
    <property type="match status" value="1"/>
</dbReference>
<evidence type="ECO:0000256" key="1">
    <source>
        <dbReference type="ARBA" id="ARBA00022448"/>
    </source>
</evidence>